<proteinExistence type="predicted"/>
<keyword evidence="2" id="KW-1185">Reference proteome</keyword>
<accession>A0A543CI96</accession>
<sequence>MHGEIHFGGELIELSGLSLREVGDLDDSPLALELRELLIGAGSGHGLTAGFQSKI</sequence>
<dbReference type="AlphaFoldDB" id="A0A543CI96"/>
<reference evidence="1 2" key="1">
    <citation type="submission" date="2019-06" db="EMBL/GenBank/DDBJ databases">
        <title>Sequencing the genomes of 1000 actinobacteria strains.</title>
        <authorList>
            <person name="Klenk H.-P."/>
        </authorList>
    </citation>
    <scope>NUCLEOTIDE SEQUENCE [LARGE SCALE GENOMIC DNA]</scope>
    <source>
        <strain evidence="1 2">DSM 102200</strain>
    </source>
</reference>
<protein>
    <recommendedName>
        <fullName evidence="3">FXSXX-COOH protein</fullName>
    </recommendedName>
</protein>
<dbReference type="EMBL" id="VFOZ01000001">
    <property type="protein sequence ID" value="TQL96750.1"/>
    <property type="molecule type" value="Genomic_DNA"/>
</dbReference>
<dbReference type="Proteomes" id="UP000316096">
    <property type="component" value="Unassembled WGS sequence"/>
</dbReference>
<organism evidence="1 2">
    <name type="scientific">Actinoallomurus bryophytorum</name>
    <dbReference type="NCBI Taxonomy" id="1490222"/>
    <lineage>
        <taxon>Bacteria</taxon>
        <taxon>Bacillati</taxon>
        <taxon>Actinomycetota</taxon>
        <taxon>Actinomycetes</taxon>
        <taxon>Streptosporangiales</taxon>
        <taxon>Thermomonosporaceae</taxon>
        <taxon>Actinoallomurus</taxon>
    </lineage>
</organism>
<evidence type="ECO:0008006" key="3">
    <source>
        <dbReference type="Google" id="ProtNLM"/>
    </source>
</evidence>
<evidence type="ECO:0000313" key="1">
    <source>
        <dbReference type="EMBL" id="TQL96750.1"/>
    </source>
</evidence>
<name>A0A543CI96_9ACTN</name>
<dbReference type="RefSeq" id="WP_185792150.1">
    <property type="nucleotide sequence ID" value="NZ_VFOZ01000001.1"/>
</dbReference>
<comment type="caution">
    <text evidence="1">The sequence shown here is derived from an EMBL/GenBank/DDBJ whole genome shotgun (WGS) entry which is preliminary data.</text>
</comment>
<evidence type="ECO:0000313" key="2">
    <source>
        <dbReference type="Proteomes" id="UP000316096"/>
    </source>
</evidence>
<gene>
    <name evidence="1" type="ORF">FB559_2302</name>
</gene>